<evidence type="ECO:0000256" key="15">
    <source>
        <dbReference type="ARBA" id="ARBA00038074"/>
    </source>
</evidence>
<dbReference type="GO" id="GO:0016757">
    <property type="term" value="F:glycosyltransferase activity"/>
    <property type="evidence" value="ECO:0007669"/>
    <property type="project" value="UniProtKB-KW"/>
</dbReference>
<keyword evidence="12" id="KW-0449">Lipoprotein</keyword>
<evidence type="ECO:0000259" key="20">
    <source>
        <dbReference type="PROSITE" id="PS51762"/>
    </source>
</evidence>
<sequence>MRWHLAVALAATLVRTLACNPLISSDCPPDPALSASFKETFNLESKYFTAVKENGLSYTDIGLEFQIAKQGMNPSIKSDFYIMFGKVEVVLQAAEGQGIISSFYLQSDDLDEIDIELFGGDPYEYQSNFFLKGNTATYDRGRYHHTSSSPLLNFHTYTIEWTEDQITWTCDGKLDRTLLSTNPQGFPQTPMYIMAGAWAGGDPNNQIGTIEWAGGLTDYNKGPFQMYIKSIIVSDYSSGKSYSYTDKSGTWQSIKSDGGKINGRIQEAQKEFATLQSVAANTFSSAVSTTGGPTSGAQRTSSVSTFATGLTTLSSSTARPAASSVSSISAVNGAMQYSASFVTSIVAVFAFLMV</sequence>
<keyword evidence="22" id="KW-1185">Reference proteome</keyword>
<dbReference type="PANTHER" id="PTHR10963:SF68">
    <property type="entry name" value="GLYCOSIDASE CRH1-RELATED"/>
    <property type="match status" value="1"/>
</dbReference>
<dbReference type="EC" id="3.2.-.-" evidence="16"/>
<comment type="similarity">
    <text evidence="15">Belongs to the glycosyl hydrolase 16 family. CRH1 subfamily.</text>
</comment>
<dbReference type="GO" id="GO:0031505">
    <property type="term" value="P:fungal-type cell wall organization"/>
    <property type="evidence" value="ECO:0007669"/>
    <property type="project" value="TreeGrafter"/>
</dbReference>
<evidence type="ECO:0000256" key="8">
    <source>
        <dbReference type="ARBA" id="ARBA00022801"/>
    </source>
</evidence>
<dbReference type="GO" id="GO:0009277">
    <property type="term" value="C:fungal-type cell wall"/>
    <property type="evidence" value="ECO:0007669"/>
    <property type="project" value="TreeGrafter"/>
</dbReference>
<feature type="disulfide bond" evidence="18">
    <location>
        <begin position="19"/>
        <end position="27"/>
    </location>
</feature>
<keyword evidence="8 16" id="KW-0378">Hydrolase</keyword>
<evidence type="ECO:0000256" key="18">
    <source>
        <dbReference type="PIRSR" id="PIRSR037299-2"/>
    </source>
</evidence>
<evidence type="ECO:0000313" key="21">
    <source>
        <dbReference type="EMBL" id="KAG7192335.1"/>
    </source>
</evidence>
<dbReference type="InterPro" id="IPR050546">
    <property type="entry name" value="Glycosyl_Hydrlase_16"/>
</dbReference>
<dbReference type="SUPFAM" id="SSF49899">
    <property type="entry name" value="Concanavalin A-like lectins/glucanases"/>
    <property type="match status" value="1"/>
</dbReference>
<evidence type="ECO:0000256" key="5">
    <source>
        <dbReference type="ARBA" id="ARBA00022676"/>
    </source>
</evidence>
<keyword evidence="13" id="KW-0326">Glycosidase</keyword>
<dbReference type="PROSITE" id="PS51762">
    <property type="entry name" value="GH16_2"/>
    <property type="match status" value="1"/>
</dbReference>
<dbReference type="GO" id="GO:0008843">
    <property type="term" value="F:endochitinase activity"/>
    <property type="evidence" value="ECO:0007669"/>
    <property type="project" value="UniProtKB-EC"/>
</dbReference>
<evidence type="ECO:0000256" key="16">
    <source>
        <dbReference type="PIRNR" id="PIRNR037299"/>
    </source>
</evidence>
<feature type="active site" description="Nucleophile" evidence="17">
    <location>
        <position position="112"/>
    </location>
</feature>
<reference evidence="21" key="1">
    <citation type="submission" date="2021-03" db="EMBL/GenBank/DDBJ databases">
        <authorList>
            <person name="Palmer J.M."/>
        </authorList>
    </citation>
    <scope>NUCLEOTIDE SEQUENCE</scope>
    <source>
        <strain evidence="21">ARV_011</strain>
    </source>
</reference>
<dbReference type="InterPro" id="IPR000757">
    <property type="entry name" value="Beta-glucanase-like"/>
</dbReference>
<comment type="caution">
    <text evidence="21">The sequence shown here is derived from an EMBL/GenBank/DDBJ whole genome shotgun (WGS) entry which is preliminary data.</text>
</comment>
<dbReference type="Gene3D" id="2.60.120.200">
    <property type="match status" value="1"/>
</dbReference>
<keyword evidence="10 18" id="KW-1015">Disulfide bond</keyword>
<feature type="active site" description="Proton donor" evidence="17">
    <location>
        <position position="116"/>
    </location>
</feature>
<dbReference type="Pfam" id="PF00722">
    <property type="entry name" value="Glyco_hydro_16"/>
    <property type="match status" value="1"/>
</dbReference>
<evidence type="ECO:0000256" key="14">
    <source>
        <dbReference type="ARBA" id="ARBA00023316"/>
    </source>
</evidence>
<protein>
    <recommendedName>
        <fullName evidence="16">Crh-like protein</fullName>
        <ecNumber evidence="16">3.2.-.-</ecNumber>
    </recommendedName>
</protein>
<evidence type="ECO:0000256" key="17">
    <source>
        <dbReference type="PIRSR" id="PIRSR037299-1"/>
    </source>
</evidence>
<keyword evidence="6" id="KW-0808">Transferase</keyword>
<evidence type="ECO:0000256" key="12">
    <source>
        <dbReference type="ARBA" id="ARBA00023288"/>
    </source>
</evidence>
<dbReference type="PIRSF" id="PIRSF037299">
    <property type="entry name" value="Glycosidase_CRH1_prd"/>
    <property type="match status" value="1"/>
</dbReference>
<dbReference type="InterPro" id="IPR017168">
    <property type="entry name" value="CHR-like"/>
</dbReference>
<dbReference type="Proteomes" id="UP000790833">
    <property type="component" value="Unassembled WGS sequence"/>
</dbReference>
<evidence type="ECO:0000256" key="10">
    <source>
        <dbReference type="ARBA" id="ARBA00023157"/>
    </source>
</evidence>
<dbReference type="AlphaFoldDB" id="A0A9P7V6M3"/>
<keyword evidence="14" id="KW-0961">Cell wall biogenesis/degradation</keyword>
<evidence type="ECO:0000256" key="9">
    <source>
        <dbReference type="ARBA" id="ARBA00023136"/>
    </source>
</evidence>
<name>A0A9P7V6M3_9ASCO</name>
<dbReference type="OrthoDB" id="4781at2759"/>
<dbReference type="GO" id="GO:0098552">
    <property type="term" value="C:side of membrane"/>
    <property type="evidence" value="ECO:0007669"/>
    <property type="project" value="UniProtKB-KW"/>
</dbReference>
<evidence type="ECO:0000256" key="7">
    <source>
        <dbReference type="ARBA" id="ARBA00022729"/>
    </source>
</evidence>
<evidence type="ECO:0000256" key="6">
    <source>
        <dbReference type="ARBA" id="ARBA00022679"/>
    </source>
</evidence>
<evidence type="ECO:0000256" key="1">
    <source>
        <dbReference type="ARBA" id="ARBA00000822"/>
    </source>
</evidence>
<dbReference type="InterPro" id="IPR013320">
    <property type="entry name" value="ConA-like_dom_sf"/>
</dbReference>
<feature type="chain" id="PRO_5040498127" description="Crh-like protein" evidence="19">
    <location>
        <begin position="19"/>
        <end position="354"/>
    </location>
</feature>
<proteinExistence type="inferred from homology"/>
<evidence type="ECO:0000313" key="22">
    <source>
        <dbReference type="Proteomes" id="UP000790833"/>
    </source>
</evidence>
<dbReference type="GO" id="GO:0005975">
    <property type="term" value="P:carbohydrate metabolic process"/>
    <property type="evidence" value="ECO:0007669"/>
    <property type="project" value="InterPro"/>
</dbReference>
<evidence type="ECO:0000256" key="3">
    <source>
        <dbReference type="ARBA" id="ARBA00004589"/>
    </source>
</evidence>
<dbReference type="RefSeq" id="XP_043047885.1">
    <property type="nucleotide sequence ID" value="XM_043192517.1"/>
</dbReference>
<keyword evidence="11" id="KW-0325">Glycoprotein</keyword>
<feature type="domain" description="GH16" evidence="20">
    <location>
        <begin position="23"/>
        <end position="221"/>
    </location>
</feature>
<comment type="subcellular location">
    <subcellularLocation>
        <location evidence="2">Cell envelope</location>
    </subcellularLocation>
    <subcellularLocation>
        <location evidence="3">Membrane</location>
        <topology evidence="3">Lipid-anchor</topology>
        <topology evidence="3">GPI-anchor</topology>
    </subcellularLocation>
</comment>
<evidence type="ECO:0000256" key="19">
    <source>
        <dbReference type="SAM" id="SignalP"/>
    </source>
</evidence>
<evidence type="ECO:0000256" key="11">
    <source>
        <dbReference type="ARBA" id="ARBA00023180"/>
    </source>
</evidence>
<keyword evidence="5" id="KW-0328">Glycosyltransferase</keyword>
<gene>
    <name evidence="21" type="primary">CRH1</name>
    <name evidence="21" type="ORF">KQ657_001733</name>
</gene>
<accession>A0A9P7V6M3</accession>
<evidence type="ECO:0000256" key="13">
    <source>
        <dbReference type="ARBA" id="ARBA00023295"/>
    </source>
</evidence>
<feature type="signal peptide" evidence="19">
    <location>
        <begin position="1"/>
        <end position="18"/>
    </location>
</feature>
<keyword evidence="4" id="KW-0336">GPI-anchor</keyword>
<comment type="catalytic activity">
    <reaction evidence="1">
        <text>Random endo-hydrolysis of N-acetyl-beta-D-glucosaminide (1-&gt;4)-beta-linkages in chitin and chitodextrins.</text>
        <dbReference type="EC" id="3.2.1.14"/>
    </reaction>
</comment>
<evidence type="ECO:0000256" key="2">
    <source>
        <dbReference type="ARBA" id="ARBA00004196"/>
    </source>
</evidence>
<dbReference type="EMBL" id="JAHMUF010000018">
    <property type="protein sequence ID" value="KAG7192335.1"/>
    <property type="molecule type" value="Genomic_DNA"/>
</dbReference>
<dbReference type="PANTHER" id="PTHR10963">
    <property type="entry name" value="GLYCOSYL HYDROLASE-RELATED"/>
    <property type="match status" value="1"/>
</dbReference>
<organism evidence="21 22">
    <name type="scientific">Scheffersomyces spartinae</name>
    <dbReference type="NCBI Taxonomy" id="45513"/>
    <lineage>
        <taxon>Eukaryota</taxon>
        <taxon>Fungi</taxon>
        <taxon>Dikarya</taxon>
        <taxon>Ascomycota</taxon>
        <taxon>Saccharomycotina</taxon>
        <taxon>Pichiomycetes</taxon>
        <taxon>Debaryomycetaceae</taxon>
        <taxon>Scheffersomyces</taxon>
    </lineage>
</organism>
<keyword evidence="7 19" id="KW-0732">Signal</keyword>
<dbReference type="GeneID" id="66115107"/>
<keyword evidence="9 16" id="KW-0472">Membrane</keyword>
<dbReference type="CDD" id="cd02183">
    <property type="entry name" value="GH16_fungal_CRH1_transglycosylase"/>
    <property type="match status" value="1"/>
</dbReference>
<evidence type="ECO:0000256" key="4">
    <source>
        <dbReference type="ARBA" id="ARBA00022622"/>
    </source>
</evidence>